<dbReference type="InterPro" id="IPR013424">
    <property type="entry name" value="Ice-binding_C"/>
</dbReference>
<name>A0ABU5D9K3_9BURK</name>
<reference evidence="3 4" key="1">
    <citation type="submission" date="2023-11" db="EMBL/GenBank/DDBJ databases">
        <title>Paucibacter sp. nov., isolated from fresh soil in Korea.</title>
        <authorList>
            <person name="Le N.T.T."/>
        </authorList>
    </citation>
    <scope>NUCLEOTIDE SEQUENCE [LARGE SCALE GENOMIC DNA]</scope>
    <source>
        <strain evidence="3 4">R3-3</strain>
    </source>
</reference>
<dbReference type="EMBL" id="JAXCLA010000001">
    <property type="protein sequence ID" value="MDY0742918.1"/>
    <property type="molecule type" value="Genomic_DNA"/>
</dbReference>
<evidence type="ECO:0000313" key="3">
    <source>
        <dbReference type="EMBL" id="MDY0742918.1"/>
    </source>
</evidence>
<dbReference type="NCBIfam" id="TIGR02595">
    <property type="entry name" value="PEP_CTERM"/>
    <property type="match status" value="1"/>
</dbReference>
<protein>
    <submittedName>
        <fullName evidence="3">PEPxxWA-CTERM sorting domain-containing protein</fullName>
    </submittedName>
</protein>
<keyword evidence="1" id="KW-0732">Signal</keyword>
<dbReference type="RefSeq" id="WP_320420728.1">
    <property type="nucleotide sequence ID" value="NZ_JAXCLA010000001.1"/>
</dbReference>
<keyword evidence="4" id="KW-1185">Reference proteome</keyword>
<feature type="domain" description="Ice-binding protein C-terminal" evidence="2">
    <location>
        <begin position="157"/>
        <end position="182"/>
    </location>
</feature>
<feature type="signal peptide" evidence="1">
    <location>
        <begin position="1"/>
        <end position="28"/>
    </location>
</feature>
<gene>
    <name evidence="3" type="ORF">SNE35_00300</name>
</gene>
<comment type="caution">
    <text evidence="3">The sequence shown here is derived from an EMBL/GenBank/DDBJ whole genome shotgun (WGS) entry which is preliminary data.</text>
</comment>
<dbReference type="Proteomes" id="UP001285263">
    <property type="component" value="Unassembled WGS sequence"/>
</dbReference>
<evidence type="ECO:0000256" key="1">
    <source>
        <dbReference type="SAM" id="SignalP"/>
    </source>
</evidence>
<organism evidence="3 4">
    <name type="scientific">Roseateles agri</name>
    <dbReference type="NCBI Taxonomy" id="3098619"/>
    <lineage>
        <taxon>Bacteria</taxon>
        <taxon>Pseudomonadati</taxon>
        <taxon>Pseudomonadota</taxon>
        <taxon>Betaproteobacteria</taxon>
        <taxon>Burkholderiales</taxon>
        <taxon>Sphaerotilaceae</taxon>
        <taxon>Roseateles</taxon>
    </lineage>
</organism>
<feature type="chain" id="PRO_5046944644" evidence="1">
    <location>
        <begin position="29"/>
        <end position="184"/>
    </location>
</feature>
<dbReference type="NCBIfam" id="NF035944">
    <property type="entry name" value="PEPxxWA-CTERM"/>
    <property type="match status" value="1"/>
</dbReference>
<evidence type="ECO:0000313" key="4">
    <source>
        <dbReference type="Proteomes" id="UP001285263"/>
    </source>
</evidence>
<dbReference type="Pfam" id="PF07589">
    <property type="entry name" value="PEP-CTERM"/>
    <property type="match status" value="1"/>
</dbReference>
<evidence type="ECO:0000259" key="2">
    <source>
        <dbReference type="Pfam" id="PF07589"/>
    </source>
</evidence>
<accession>A0ABU5D9K3</accession>
<sequence length="184" mass="18632">MKFSATRLAVQLAASLTLSAGFATAAHADDVFAFVQPTTGTQLGGSFSAAVSAGTFSLTVWAEGATEFDQIFRATAGTGVSFSSLSVTLMSGDEQGNTVYNPVSLFSSSVTASNISTAAHDQSGSFLLYTITGTASAAGTITGTVLDDTNFTPVAAAVPEPESWALMLGGLGLVGATLSKRRRA</sequence>
<proteinExistence type="predicted"/>